<dbReference type="Pfam" id="PF01959">
    <property type="entry name" value="DHQS"/>
    <property type="match status" value="1"/>
</dbReference>
<evidence type="ECO:0000313" key="5">
    <source>
        <dbReference type="EMBL" id="CAD7694954.1"/>
    </source>
</evidence>
<dbReference type="InterPro" id="IPR030960">
    <property type="entry name" value="DHQS/DOIS_N"/>
</dbReference>
<feature type="domain" description="3-dehydroquinate synthase C-terminal" evidence="4">
    <location>
        <begin position="215"/>
        <end position="398"/>
    </location>
</feature>
<dbReference type="Pfam" id="PF26558">
    <property type="entry name" value="DHQS_2nd"/>
    <property type="match status" value="1"/>
</dbReference>
<dbReference type="AlphaFoldDB" id="A0A8S1INI0"/>
<evidence type="ECO:0000259" key="3">
    <source>
        <dbReference type="Pfam" id="PF01959"/>
    </source>
</evidence>
<dbReference type="PIRSF" id="PIRSF006655">
    <property type="entry name" value="DHQ_synth"/>
    <property type="match status" value="1"/>
</dbReference>
<dbReference type="GO" id="GO:0009073">
    <property type="term" value="P:aromatic amino acid family biosynthetic process"/>
    <property type="evidence" value="ECO:0007669"/>
    <property type="project" value="UniProtKB-KW"/>
</dbReference>
<evidence type="ECO:0000256" key="2">
    <source>
        <dbReference type="ARBA" id="ARBA00023141"/>
    </source>
</evidence>
<dbReference type="PANTHER" id="PTHR33563">
    <property type="match status" value="1"/>
</dbReference>
<proteinExistence type="predicted"/>
<dbReference type="PANTHER" id="PTHR33563:SF1">
    <property type="entry name" value="3-DEHYDROQUINATE SYNTHASE"/>
    <property type="match status" value="1"/>
</dbReference>
<evidence type="ECO:0000313" key="6">
    <source>
        <dbReference type="Proteomes" id="UP000708148"/>
    </source>
</evidence>
<name>A0A8S1INI0_9CHLO</name>
<keyword evidence="2" id="KW-0057">Aromatic amino acid biosynthesis</keyword>
<keyword evidence="1" id="KW-0028">Amino-acid biosynthesis</keyword>
<organism evidence="5 6">
    <name type="scientific">Ostreobium quekettii</name>
    <dbReference type="NCBI Taxonomy" id="121088"/>
    <lineage>
        <taxon>Eukaryota</taxon>
        <taxon>Viridiplantae</taxon>
        <taxon>Chlorophyta</taxon>
        <taxon>core chlorophytes</taxon>
        <taxon>Ulvophyceae</taxon>
        <taxon>TCBD clade</taxon>
        <taxon>Bryopsidales</taxon>
        <taxon>Ostreobineae</taxon>
        <taxon>Ostreobiaceae</taxon>
        <taxon>Ostreobium</taxon>
    </lineage>
</organism>
<dbReference type="InterPro" id="IPR002812">
    <property type="entry name" value="DHQS"/>
</dbReference>
<comment type="caution">
    <text evidence="5">The sequence shown here is derived from an EMBL/GenBank/DDBJ whole genome shotgun (WGS) entry which is preliminary data.</text>
</comment>
<dbReference type="OrthoDB" id="3275at2759"/>
<dbReference type="GO" id="GO:0003856">
    <property type="term" value="F:3-dehydroquinate synthase activity"/>
    <property type="evidence" value="ECO:0007669"/>
    <property type="project" value="InterPro"/>
</dbReference>
<gene>
    <name evidence="5" type="ORF">OSTQU699_LOCUS315</name>
</gene>
<keyword evidence="6" id="KW-1185">Reference proteome</keyword>
<evidence type="ECO:0008006" key="7">
    <source>
        <dbReference type="Google" id="ProtNLM"/>
    </source>
</evidence>
<reference evidence="5" key="1">
    <citation type="submission" date="2020-12" db="EMBL/GenBank/DDBJ databases">
        <authorList>
            <person name="Iha C."/>
        </authorList>
    </citation>
    <scope>NUCLEOTIDE SEQUENCE</scope>
</reference>
<evidence type="ECO:0000256" key="1">
    <source>
        <dbReference type="ARBA" id="ARBA00022605"/>
    </source>
</evidence>
<dbReference type="GO" id="GO:0016491">
    <property type="term" value="F:oxidoreductase activity"/>
    <property type="evidence" value="ECO:0007669"/>
    <property type="project" value="InterPro"/>
</dbReference>
<dbReference type="InterPro" id="IPR056179">
    <property type="entry name" value="DHQS_C"/>
</dbReference>
<accession>A0A8S1INI0</accession>
<dbReference type="GO" id="GO:0008652">
    <property type="term" value="P:amino acid biosynthetic process"/>
    <property type="evidence" value="ECO:0007669"/>
    <property type="project" value="UniProtKB-KW"/>
</dbReference>
<sequence>MRTSLCQAPVSLHDLGIGRAHHIPLAGTRAGVARKPAVVQASNSHKQVWIQTSREEVLTAAVESGFDTLLFPEGSANLGKEWQQLANFQPLHQQGTSICKEDGDVVGALAKVESGEDLSLLQEKAAAHSGVVIMDATDWQVIPAENLVASFQDQDSELFAAVASASDAQVMMEALETGVAGVLLRTSDPVEVRQLSSYLSRMEMEGAVRFAYDVATVVKVEAAGMGDRVCVDLCSMLCMGEGMLVGSFSRALFLVHSECAESRYINSRPFRVNAGPVHAYIQQTDNKTAYLSELKSGSKVLVADAEGRSRTAIVGRIKLETRPLILVEAETPDGEVVSALLQNAETVRLVGPSMGGQGSDSWAATSVSELQEGDQLYVYRQQGARHTGISIDERIVEK</sequence>
<evidence type="ECO:0000259" key="4">
    <source>
        <dbReference type="Pfam" id="PF26558"/>
    </source>
</evidence>
<feature type="domain" description="3-dehydroquinate synthase N-terminal" evidence="3">
    <location>
        <begin position="46"/>
        <end position="198"/>
    </location>
</feature>
<dbReference type="Proteomes" id="UP000708148">
    <property type="component" value="Unassembled WGS sequence"/>
</dbReference>
<dbReference type="EMBL" id="CAJHUC010000287">
    <property type="protein sequence ID" value="CAD7694954.1"/>
    <property type="molecule type" value="Genomic_DNA"/>
</dbReference>
<protein>
    <recommendedName>
        <fullName evidence="7">3-dehydroquinate synthase</fullName>
    </recommendedName>
</protein>